<dbReference type="Pfam" id="PF03118">
    <property type="entry name" value="RNA_pol_A_CTD"/>
    <property type="match status" value="1"/>
</dbReference>
<protein>
    <recommendedName>
        <fullName evidence="3">DNA-directed RNA polymerase</fullName>
        <ecNumber evidence="3">2.7.7.6</ecNumber>
    </recommendedName>
    <alternativeName>
        <fullName evidence="8">Plastid-encoded RNA polymerase subunit alpha</fullName>
    </alternativeName>
</protein>
<evidence type="ECO:0000256" key="9">
    <source>
        <dbReference type="ARBA" id="ARBA00048552"/>
    </source>
</evidence>
<evidence type="ECO:0000259" key="11">
    <source>
        <dbReference type="SMART" id="SM00662"/>
    </source>
</evidence>
<dbReference type="InterPro" id="IPR011263">
    <property type="entry name" value="DNA-dir_RNA_pol_RpoA/D/Rpb3"/>
</dbReference>
<evidence type="ECO:0000256" key="10">
    <source>
        <dbReference type="SAM" id="MobiDB-lite"/>
    </source>
</evidence>
<reference evidence="12" key="1">
    <citation type="submission" date="2023-03" db="EMBL/GenBank/DDBJ databases">
        <authorList>
            <person name="Steffen K."/>
            <person name="Cardenas P."/>
        </authorList>
    </citation>
    <scope>NUCLEOTIDE SEQUENCE</scope>
</reference>
<dbReference type="NCBIfam" id="NF003519">
    <property type="entry name" value="PRK05182.2-5"/>
    <property type="match status" value="1"/>
</dbReference>
<dbReference type="Pfam" id="PF01193">
    <property type="entry name" value="RNA_pol_L"/>
    <property type="match status" value="1"/>
</dbReference>
<keyword evidence="13" id="KW-1185">Reference proteome</keyword>
<dbReference type="Gene3D" id="2.170.120.12">
    <property type="entry name" value="DNA-directed RNA polymerase, insert domain"/>
    <property type="match status" value="1"/>
</dbReference>
<evidence type="ECO:0000256" key="2">
    <source>
        <dbReference type="ARBA" id="ARBA00007123"/>
    </source>
</evidence>
<evidence type="ECO:0000313" key="13">
    <source>
        <dbReference type="Proteomes" id="UP001174909"/>
    </source>
</evidence>
<dbReference type="Gene3D" id="1.10.150.20">
    <property type="entry name" value="5' to 3' exonuclease, C-terminal subdomain"/>
    <property type="match status" value="1"/>
</dbReference>
<evidence type="ECO:0000256" key="6">
    <source>
        <dbReference type="ARBA" id="ARBA00022695"/>
    </source>
</evidence>
<accession>A0AA35W7V6</accession>
<dbReference type="FunFam" id="2.170.120.12:FF:000001">
    <property type="entry name" value="DNA-directed RNA polymerase subunit alpha"/>
    <property type="match status" value="1"/>
</dbReference>
<dbReference type="InterPro" id="IPR036643">
    <property type="entry name" value="RNApol_insert_sf"/>
</dbReference>
<keyword evidence="7" id="KW-0804">Transcription</keyword>
<feature type="region of interest" description="Disordered" evidence="10">
    <location>
        <begin position="321"/>
        <end position="352"/>
    </location>
</feature>
<comment type="caution">
    <text evidence="12">The sequence shown here is derived from an EMBL/GenBank/DDBJ whole genome shotgun (WGS) entry which is preliminary data.</text>
</comment>
<dbReference type="CDD" id="cd06928">
    <property type="entry name" value="RNAP_alpha_NTD"/>
    <property type="match status" value="1"/>
</dbReference>
<comment type="function">
    <text evidence="1">DNA-dependent RNA polymerase catalyzes the transcription of DNA into RNA using the four ribonucleoside triphosphates as substrates.</text>
</comment>
<dbReference type="GO" id="GO:0000428">
    <property type="term" value="C:DNA-directed RNA polymerase complex"/>
    <property type="evidence" value="ECO:0007669"/>
    <property type="project" value="UniProtKB-KW"/>
</dbReference>
<dbReference type="NCBIfam" id="TIGR02027">
    <property type="entry name" value="rpoA"/>
    <property type="match status" value="1"/>
</dbReference>
<dbReference type="EC" id="2.7.7.6" evidence="3"/>
<organism evidence="12 13">
    <name type="scientific">Geodia barretti</name>
    <name type="common">Barrett's horny sponge</name>
    <dbReference type="NCBI Taxonomy" id="519541"/>
    <lineage>
        <taxon>Eukaryota</taxon>
        <taxon>Metazoa</taxon>
        <taxon>Porifera</taxon>
        <taxon>Demospongiae</taxon>
        <taxon>Heteroscleromorpha</taxon>
        <taxon>Tetractinellida</taxon>
        <taxon>Astrophorina</taxon>
        <taxon>Geodiidae</taxon>
        <taxon>Geodia</taxon>
    </lineage>
</organism>
<gene>
    <name evidence="12" type="ORF">GBAR_LOCUS5134</name>
</gene>
<proteinExistence type="inferred from homology"/>
<dbReference type="GO" id="GO:0003899">
    <property type="term" value="F:DNA-directed RNA polymerase activity"/>
    <property type="evidence" value="ECO:0007669"/>
    <property type="project" value="UniProtKB-EC"/>
</dbReference>
<comment type="similarity">
    <text evidence="2">Belongs to the RNA polymerase alpha chain family.</text>
</comment>
<dbReference type="InterPro" id="IPR011260">
    <property type="entry name" value="RNAP_asu_C"/>
</dbReference>
<feature type="compositionally biased region" description="Low complexity" evidence="10">
    <location>
        <begin position="322"/>
        <end position="335"/>
    </location>
</feature>
<keyword evidence="4 12" id="KW-0240">DNA-directed RNA polymerase</keyword>
<dbReference type="InterPro" id="IPR011262">
    <property type="entry name" value="DNA-dir_RNA_pol_insert"/>
</dbReference>
<sequence>MTTDPTFVLYDIPEEEEIEIPDPSISVEVDEPEYGKFIIEPLEPGYGVTLGNPMRRVLYNGLDGSAITSVKIEGVQHEYQTIPNVREQVTEILLNVKAVRLRSEVDRPGTLRLEVAGEGQVSAADIMASADFEVVNPELHLATLDSQDARISVELNVERGKGYLEKPEGESQTIGVLPVDAIFSPTRKVNYTVERTRVGQRTNFERLILEVWTDGSLTPVEAVRKASNILVNQFFLFANTEQTAEEGVNGRQSISLSIPPEHYGIPVERLYLSSRTLNCLKRAGIDRVGEVLQMSREELLKIRNFGEKSYTELYDKLRENDLLPPELDPNLTNAEEQVEEDTAEEQVAQEPA</sequence>
<dbReference type="Proteomes" id="UP001174909">
    <property type="component" value="Unassembled WGS sequence"/>
</dbReference>
<dbReference type="NCBIfam" id="NF003513">
    <property type="entry name" value="PRK05182.1-2"/>
    <property type="match status" value="1"/>
</dbReference>
<dbReference type="EMBL" id="CASHTH010000762">
    <property type="protein sequence ID" value="CAI8007286.1"/>
    <property type="molecule type" value="Genomic_DNA"/>
</dbReference>
<dbReference type="GO" id="GO:0006351">
    <property type="term" value="P:DNA-templated transcription"/>
    <property type="evidence" value="ECO:0007669"/>
    <property type="project" value="InterPro"/>
</dbReference>
<dbReference type="GO" id="GO:0003677">
    <property type="term" value="F:DNA binding"/>
    <property type="evidence" value="ECO:0007669"/>
    <property type="project" value="InterPro"/>
</dbReference>
<dbReference type="Gene3D" id="3.30.1360.10">
    <property type="entry name" value="RNA polymerase, RBP11-like subunit"/>
    <property type="match status" value="1"/>
</dbReference>
<dbReference type="SUPFAM" id="SSF47789">
    <property type="entry name" value="C-terminal domain of RNA polymerase alpha subunit"/>
    <property type="match status" value="1"/>
</dbReference>
<dbReference type="GO" id="GO:0005737">
    <property type="term" value="C:cytoplasm"/>
    <property type="evidence" value="ECO:0007669"/>
    <property type="project" value="UniProtKB-ARBA"/>
</dbReference>
<dbReference type="SUPFAM" id="SSF56553">
    <property type="entry name" value="Insert subdomain of RNA polymerase alpha subunit"/>
    <property type="match status" value="1"/>
</dbReference>
<dbReference type="AlphaFoldDB" id="A0AA35W7V6"/>
<dbReference type="SMART" id="SM00662">
    <property type="entry name" value="RPOLD"/>
    <property type="match status" value="1"/>
</dbReference>
<feature type="domain" description="DNA-directed RNA polymerase RpoA/D/Rpb3-type" evidence="11">
    <location>
        <begin position="34"/>
        <end position="240"/>
    </location>
</feature>
<evidence type="ECO:0000256" key="3">
    <source>
        <dbReference type="ARBA" id="ARBA00012418"/>
    </source>
</evidence>
<evidence type="ECO:0000313" key="12">
    <source>
        <dbReference type="EMBL" id="CAI8007286.1"/>
    </source>
</evidence>
<dbReference type="Pfam" id="PF01000">
    <property type="entry name" value="RNA_pol_A_bac"/>
    <property type="match status" value="1"/>
</dbReference>
<dbReference type="InterPro" id="IPR036603">
    <property type="entry name" value="RBP11-like"/>
</dbReference>
<evidence type="ECO:0000256" key="5">
    <source>
        <dbReference type="ARBA" id="ARBA00022679"/>
    </source>
</evidence>
<keyword evidence="6" id="KW-0548">Nucleotidyltransferase</keyword>
<dbReference type="InterPro" id="IPR011773">
    <property type="entry name" value="DNA-dir_RpoA"/>
</dbReference>
<comment type="catalytic activity">
    <reaction evidence="9">
        <text>RNA(n) + a ribonucleoside 5'-triphosphate = RNA(n+1) + diphosphate</text>
        <dbReference type="Rhea" id="RHEA:21248"/>
        <dbReference type="Rhea" id="RHEA-COMP:14527"/>
        <dbReference type="Rhea" id="RHEA-COMP:17342"/>
        <dbReference type="ChEBI" id="CHEBI:33019"/>
        <dbReference type="ChEBI" id="CHEBI:61557"/>
        <dbReference type="ChEBI" id="CHEBI:140395"/>
        <dbReference type="EC" id="2.7.7.6"/>
    </reaction>
</comment>
<dbReference type="GO" id="GO:0046983">
    <property type="term" value="F:protein dimerization activity"/>
    <property type="evidence" value="ECO:0007669"/>
    <property type="project" value="InterPro"/>
</dbReference>
<evidence type="ECO:0000256" key="4">
    <source>
        <dbReference type="ARBA" id="ARBA00022478"/>
    </source>
</evidence>
<dbReference type="HAMAP" id="MF_00059">
    <property type="entry name" value="RNApol_bact_RpoA"/>
    <property type="match status" value="1"/>
</dbReference>
<dbReference type="SUPFAM" id="SSF55257">
    <property type="entry name" value="RBP11-like subunits of RNA polymerase"/>
    <property type="match status" value="1"/>
</dbReference>
<name>A0AA35W7V6_GEOBA</name>
<evidence type="ECO:0000256" key="7">
    <source>
        <dbReference type="ARBA" id="ARBA00023163"/>
    </source>
</evidence>
<evidence type="ECO:0000256" key="8">
    <source>
        <dbReference type="ARBA" id="ARBA00031776"/>
    </source>
</evidence>
<evidence type="ECO:0000256" key="1">
    <source>
        <dbReference type="ARBA" id="ARBA00004026"/>
    </source>
</evidence>
<keyword evidence="5" id="KW-0808">Transferase</keyword>